<dbReference type="Proteomes" id="UP001217089">
    <property type="component" value="Unassembled WGS sequence"/>
</dbReference>
<protein>
    <recommendedName>
        <fullName evidence="4">SRCR domain-containing protein</fullName>
    </recommendedName>
</protein>
<sequence length="1198" mass="134547">MNLVHIIQTNFLGHDREGREQVLGYEGRGEYKMVMTYNISRWATEALVDASGSCRQFLKWECKGAVIHNPRDNTIWTTFWVGRKGADPLKRPDQYIPADYFPGAVPGSFKCACGMNNSCADPTKYCNCDINDSEWREDGGYVTEKSDLPIIGFFAGDTGIVRLVNGKKFGDGKVQLYDNVQQKWFQVCGDKWDHKMVDILCKQSGFEGAGITTLNKQNTSDDILNLVLVKGAWALWTYWSECSVTCENGTRIRTRTCDHPSPNYAGSPCPGDNTEYKLCTLKICPSKLNSYLSMKCLSERMVHCNINPSVNTFSCEIVDGYWKDWTEWSDCSVTCENGTQYRTRQCEGPFHNGRNCDGDPKEIRDCFPKMCPIDGVWYEWADWTQCTVTCGYGTRERERKCNGPYYDGANCTGTYKESEVCNAFSCPVDGSWKIWERWQECSVTCGGGTRNRTRECILPEHGGEHCLGPSYQTEVCNDFNCPVDGIWTAWANWTECTVTCGGGFQERNRTCIGPYYGGANCSGDPENIRNCSTHHCPVDGYWKSWAQWSYCNVSCGGGIRWRDRKCEQPLHGGALCDGEDFQTEACKSFKCPVNGVWNNWALWSDCTVTCGNGTKNRSRTCIGPFFEGKDCEGTSFEEEQCNTHECPVDGVFTMWTDWSDCSLSCGRGTMKRSRTCDGPYHGGNPCVGDTEETSYCNPSNCPVDGVFFDWSEWYNCNVTCGGGIQWRNRTCNGPFYDGAPCQGDFNDSQSCNSHHCPIDGVFDNWSEWYNCNVTCGGGIQWRNRTCIGPYYGGDPCYGDYNDSQHCNMHECPVDGTFSHWSDWYDCDLSCGGGIQWRNRSCIGTAFGGMPCNGSFNESQSCNEFNCPSKFERILQHNYLKKITIIEKIKKFWIVLVDGNWTMWTGWDPCNVTCGGGGQSRYRECYGPFYGGANCTGVDIEMQSCNEHHCPINGTWGNWTDWDTCNVTCGGGIQHRYRNCTGPFYGGFNCAGKDVDDQVCNTHSCPVDGIFTDWSVWGSCNVTCGGGIQWRNRSCDGPYYGGSPCDGPYNDSRDCNTHFCPIDGVWNAWSNWGDCPVTCGGDVSIRTRTCDGPYYLGRNCSGNSSEDRPCGLDPCPIPGDWLVWGSWSRCSVTCDGGTRTRKRECDMNSYGNLTAPCLGNSTDNEVCHTWKCSNYGMLFYYSPSTNFHYFYLNIKYIFT</sequence>
<dbReference type="PANTHER" id="PTHR22906">
    <property type="entry name" value="PROPERDIN"/>
    <property type="match status" value="1"/>
</dbReference>
<evidence type="ECO:0000313" key="5">
    <source>
        <dbReference type="EMBL" id="KAJ8305883.1"/>
    </source>
</evidence>
<comment type="caution">
    <text evidence="5">The sequence shown here is derived from an EMBL/GenBank/DDBJ whole genome shotgun (WGS) entry which is preliminary data.</text>
</comment>
<evidence type="ECO:0000256" key="1">
    <source>
        <dbReference type="ARBA" id="ARBA00022737"/>
    </source>
</evidence>
<evidence type="ECO:0000256" key="2">
    <source>
        <dbReference type="ARBA" id="ARBA00023157"/>
    </source>
</evidence>
<dbReference type="InterPro" id="IPR036383">
    <property type="entry name" value="TSP1_rpt_sf"/>
</dbReference>
<proteinExistence type="predicted"/>
<gene>
    <name evidence="5" type="ORF">KUTeg_016428</name>
</gene>
<keyword evidence="1" id="KW-0677">Repeat</keyword>
<dbReference type="InterPro" id="IPR052065">
    <property type="entry name" value="Compl_asym_regulator"/>
</dbReference>
<keyword evidence="6" id="KW-1185">Reference proteome</keyword>
<dbReference type="Gene3D" id="2.20.100.10">
    <property type="entry name" value="Thrombospondin type-1 (TSP1) repeat"/>
    <property type="match status" value="16"/>
</dbReference>
<dbReference type="PANTHER" id="PTHR22906:SF21">
    <property type="entry name" value="SEMA DOMAIN-CONTAINING PROTEIN"/>
    <property type="match status" value="1"/>
</dbReference>
<dbReference type="PROSITE" id="PS50092">
    <property type="entry name" value="TSP1"/>
    <property type="match status" value="16"/>
</dbReference>
<keyword evidence="2" id="KW-1015">Disulfide bond</keyword>
<dbReference type="Pfam" id="PF00090">
    <property type="entry name" value="TSP_1"/>
    <property type="match status" value="16"/>
</dbReference>
<dbReference type="InterPro" id="IPR036772">
    <property type="entry name" value="SRCR-like_dom_sf"/>
</dbReference>
<dbReference type="InterPro" id="IPR000884">
    <property type="entry name" value="TSP1_rpt"/>
</dbReference>
<name>A0ABQ9EKU5_TEGGR</name>
<dbReference type="SUPFAM" id="SSF82895">
    <property type="entry name" value="TSP-1 type 1 repeat"/>
    <property type="match status" value="16"/>
</dbReference>
<evidence type="ECO:0000256" key="3">
    <source>
        <dbReference type="PROSITE-ProRule" id="PRU00196"/>
    </source>
</evidence>
<evidence type="ECO:0000313" key="6">
    <source>
        <dbReference type="Proteomes" id="UP001217089"/>
    </source>
</evidence>
<evidence type="ECO:0000259" key="4">
    <source>
        <dbReference type="PROSITE" id="PS50287"/>
    </source>
</evidence>
<reference evidence="5 6" key="1">
    <citation type="submission" date="2022-12" db="EMBL/GenBank/DDBJ databases">
        <title>Chromosome-level genome of Tegillarca granosa.</title>
        <authorList>
            <person name="Kim J."/>
        </authorList>
    </citation>
    <scope>NUCLEOTIDE SEQUENCE [LARGE SCALE GENOMIC DNA]</scope>
    <source>
        <strain evidence="5">Teg-2019</strain>
        <tissue evidence="5">Adductor muscle</tissue>
    </source>
</reference>
<feature type="domain" description="SRCR" evidence="4">
    <location>
        <begin position="161"/>
        <end position="280"/>
    </location>
</feature>
<dbReference type="EMBL" id="JARBDR010000813">
    <property type="protein sequence ID" value="KAJ8305883.1"/>
    <property type="molecule type" value="Genomic_DNA"/>
</dbReference>
<accession>A0ABQ9EKU5</accession>
<dbReference type="SMART" id="SM00209">
    <property type="entry name" value="TSP1"/>
    <property type="match status" value="16"/>
</dbReference>
<dbReference type="InterPro" id="IPR001190">
    <property type="entry name" value="SRCR"/>
</dbReference>
<comment type="caution">
    <text evidence="3">Lacks conserved residue(s) required for the propagation of feature annotation.</text>
</comment>
<dbReference type="SUPFAM" id="SSF56487">
    <property type="entry name" value="SRCR-like"/>
    <property type="match status" value="1"/>
</dbReference>
<dbReference type="PROSITE" id="PS50287">
    <property type="entry name" value="SRCR_2"/>
    <property type="match status" value="1"/>
</dbReference>
<dbReference type="SMART" id="SM00202">
    <property type="entry name" value="SR"/>
    <property type="match status" value="1"/>
</dbReference>
<organism evidence="5 6">
    <name type="scientific">Tegillarca granosa</name>
    <name type="common">Malaysian cockle</name>
    <name type="synonym">Anadara granosa</name>
    <dbReference type="NCBI Taxonomy" id="220873"/>
    <lineage>
        <taxon>Eukaryota</taxon>
        <taxon>Metazoa</taxon>
        <taxon>Spiralia</taxon>
        <taxon>Lophotrochozoa</taxon>
        <taxon>Mollusca</taxon>
        <taxon>Bivalvia</taxon>
        <taxon>Autobranchia</taxon>
        <taxon>Pteriomorphia</taxon>
        <taxon>Arcoida</taxon>
        <taxon>Arcoidea</taxon>
        <taxon>Arcidae</taxon>
        <taxon>Tegillarca</taxon>
    </lineage>
</organism>